<sequence>MDLKTSCPGEGLNSPNTTDKTASTTRFFIISIPETAVSKSPFAIEKGLKGILGTPKSVKKLRSGDLLIETSNALQSKSLLSAKLFLGQPIIVSPHKTLNTSRGVISEPDLLHCPDSDILEGLSEQGVVNVRRITIKRGTDIFPTKHIILTFALPKLPE</sequence>
<protein>
    <submittedName>
        <fullName evidence="1">RNA-directed DNA polymerase from mobile element jockey</fullName>
    </submittedName>
</protein>
<keyword evidence="1" id="KW-0548">Nucleotidyltransferase</keyword>
<comment type="caution">
    <text evidence="1">The sequence shown here is derived from an EMBL/GenBank/DDBJ whole genome shotgun (WGS) entry which is preliminary data.</text>
</comment>
<dbReference type="EMBL" id="BPLQ01014009">
    <property type="protein sequence ID" value="GIY76449.1"/>
    <property type="molecule type" value="Genomic_DNA"/>
</dbReference>
<keyword evidence="1" id="KW-0808">Transferase</keyword>
<organism evidence="1 2">
    <name type="scientific">Caerostris darwini</name>
    <dbReference type="NCBI Taxonomy" id="1538125"/>
    <lineage>
        <taxon>Eukaryota</taxon>
        <taxon>Metazoa</taxon>
        <taxon>Ecdysozoa</taxon>
        <taxon>Arthropoda</taxon>
        <taxon>Chelicerata</taxon>
        <taxon>Arachnida</taxon>
        <taxon>Araneae</taxon>
        <taxon>Araneomorphae</taxon>
        <taxon>Entelegynae</taxon>
        <taxon>Araneoidea</taxon>
        <taxon>Araneidae</taxon>
        <taxon>Caerostris</taxon>
    </lineage>
</organism>
<keyword evidence="2" id="KW-1185">Reference proteome</keyword>
<evidence type="ECO:0000313" key="2">
    <source>
        <dbReference type="Proteomes" id="UP001054837"/>
    </source>
</evidence>
<gene>
    <name evidence="1" type="primary">pol_2666</name>
    <name evidence="1" type="ORF">CDAR_124771</name>
</gene>
<name>A0AAV4W2M0_9ARAC</name>
<dbReference type="AlphaFoldDB" id="A0AAV4W2M0"/>
<proteinExistence type="predicted"/>
<reference evidence="1 2" key="1">
    <citation type="submission" date="2021-06" db="EMBL/GenBank/DDBJ databases">
        <title>Caerostris darwini draft genome.</title>
        <authorList>
            <person name="Kono N."/>
            <person name="Arakawa K."/>
        </authorList>
    </citation>
    <scope>NUCLEOTIDE SEQUENCE [LARGE SCALE GENOMIC DNA]</scope>
</reference>
<dbReference type="GO" id="GO:0003964">
    <property type="term" value="F:RNA-directed DNA polymerase activity"/>
    <property type="evidence" value="ECO:0007669"/>
    <property type="project" value="UniProtKB-KW"/>
</dbReference>
<keyword evidence="1" id="KW-0695">RNA-directed DNA polymerase</keyword>
<evidence type="ECO:0000313" key="1">
    <source>
        <dbReference type="EMBL" id="GIY76449.1"/>
    </source>
</evidence>
<accession>A0AAV4W2M0</accession>
<dbReference type="Proteomes" id="UP001054837">
    <property type="component" value="Unassembled WGS sequence"/>
</dbReference>